<dbReference type="GeneID" id="45418889"/>
<gene>
    <name evidence="1" type="ORF">F907_00815</name>
</gene>
<comment type="caution">
    <text evidence="1">The sequence shown here is derived from an EMBL/GenBank/DDBJ whole genome shotgun (WGS) entry which is preliminary data.</text>
</comment>
<dbReference type="HOGENOM" id="CLU_2520103_0_0_6"/>
<protein>
    <submittedName>
        <fullName evidence="1">Uncharacterized protein</fullName>
    </submittedName>
</protein>
<reference evidence="1 2" key="1">
    <citation type="submission" date="2013-06" db="EMBL/GenBank/DDBJ databases">
        <title>The Genome Sequence of Acinetobacter sp. NIPH 2036.</title>
        <authorList>
            <consortium name="The Broad Institute Genome Sequencing Platform"/>
            <consortium name="The Broad Institute Genome Sequencing Center for Infectious Disease"/>
            <person name="Cerqueira G."/>
            <person name="Feldgarden M."/>
            <person name="Courvalin P."/>
            <person name="Perichon B."/>
            <person name="Grillot-Courvalin C."/>
            <person name="Clermont D."/>
            <person name="Rocha E."/>
            <person name="Yoon E.-J."/>
            <person name="Nemec A."/>
            <person name="Young S.K."/>
            <person name="Zeng Q."/>
            <person name="Gargeya S."/>
            <person name="Fitzgerald M."/>
            <person name="Abouelleil A."/>
            <person name="Alvarado L."/>
            <person name="Berlin A.M."/>
            <person name="Chapman S.B."/>
            <person name="Dewar J."/>
            <person name="Goldberg J."/>
            <person name="Griggs A."/>
            <person name="Gujja S."/>
            <person name="Hansen M."/>
            <person name="Howarth C."/>
            <person name="Imamovic A."/>
            <person name="Larimer J."/>
            <person name="McCowan C."/>
            <person name="Murphy C."/>
            <person name="Pearson M."/>
            <person name="Priest M."/>
            <person name="Roberts A."/>
            <person name="Saif S."/>
            <person name="Shea T."/>
            <person name="Sykes S."/>
            <person name="Wortman J."/>
            <person name="Nusbaum C."/>
            <person name="Birren B."/>
        </authorList>
    </citation>
    <scope>NUCLEOTIDE SEQUENCE [LARGE SCALE GENOMIC DNA]</scope>
    <source>
        <strain evidence="1 2">NIPH 2036</strain>
    </source>
</reference>
<evidence type="ECO:0000313" key="1">
    <source>
        <dbReference type="EMBL" id="EPG39512.1"/>
    </source>
</evidence>
<dbReference type="Proteomes" id="UP000014559">
    <property type="component" value="Unassembled WGS sequence"/>
</dbReference>
<dbReference type="EMBL" id="ATGK01000008">
    <property type="protein sequence ID" value="EPG39512.1"/>
    <property type="molecule type" value="Genomic_DNA"/>
</dbReference>
<organism evidence="1 2">
    <name type="scientific">Acinetobacter colistiniresistens</name>
    <dbReference type="NCBI Taxonomy" id="280145"/>
    <lineage>
        <taxon>Bacteria</taxon>
        <taxon>Pseudomonadati</taxon>
        <taxon>Pseudomonadota</taxon>
        <taxon>Gammaproteobacteria</taxon>
        <taxon>Moraxellales</taxon>
        <taxon>Moraxellaceae</taxon>
        <taxon>Acinetobacter</taxon>
    </lineage>
</organism>
<evidence type="ECO:0000313" key="2">
    <source>
        <dbReference type="Proteomes" id="UP000014559"/>
    </source>
</evidence>
<dbReference type="RefSeq" id="WP_016651724.1">
    <property type="nucleotide sequence ID" value="NZ_KE340379.1"/>
</dbReference>
<name>S3UJ13_9GAMM</name>
<dbReference type="PATRIC" id="fig|1217696.3.peg.792"/>
<accession>S3UJ13</accession>
<sequence length="84" mass="9338">MSLINSFIWWAAVHNGGAHPLAGTKKSALIQMEKLQHAGLIHPEAELMLIRLESHTASKNELESRIKAEAVLEKVQSKQNNEVN</sequence>
<proteinExistence type="predicted"/>
<dbReference type="AlphaFoldDB" id="S3UJ13"/>